<keyword evidence="1" id="KW-1133">Transmembrane helix</keyword>
<dbReference type="Pfam" id="PF14023">
    <property type="entry name" value="Bestrophin-like"/>
    <property type="match status" value="1"/>
</dbReference>
<organism evidence="2 3">
    <name type="scientific">Sphingomonas cremea</name>
    <dbReference type="NCBI Taxonomy" id="2904799"/>
    <lineage>
        <taxon>Bacteria</taxon>
        <taxon>Pseudomonadati</taxon>
        <taxon>Pseudomonadota</taxon>
        <taxon>Alphaproteobacteria</taxon>
        <taxon>Sphingomonadales</taxon>
        <taxon>Sphingomonadaceae</taxon>
        <taxon>Sphingomonas</taxon>
    </lineage>
</organism>
<feature type="transmembrane region" description="Helical" evidence="1">
    <location>
        <begin position="175"/>
        <end position="197"/>
    </location>
</feature>
<protein>
    <submittedName>
        <fullName evidence="2">DUF4239 domain-containing protein</fullName>
    </submittedName>
</protein>
<comment type="caution">
    <text evidence="2">The sequence shown here is derived from an EMBL/GenBank/DDBJ whole genome shotgun (WGS) entry which is preliminary data.</text>
</comment>
<evidence type="ECO:0000313" key="2">
    <source>
        <dbReference type="EMBL" id="MCF2515621.1"/>
    </source>
</evidence>
<evidence type="ECO:0000256" key="1">
    <source>
        <dbReference type="SAM" id="Phobius"/>
    </source>
</evidence>
<keyword evidence="1" id="KW-0472">Membrane</keyword>
<evidence type="ECO:0000313" key="3">
    <source>
        <dbReference type="Proteomes" id="UP001139410"/>
    </source>
</evidence>
<keyword evidence="1" id="KW-0812">Transmembrane</keyword>
<name>A0A9X1U5Y2_9SPHN</name>
<proteinExistence type="predicted"/>
<dbReference type="RefSeq" id="WP_235068324.1">
    <property type="nucleotide sequence ID" value="NZ_JAKFGM010000003.1"/>
</dbReference>
<dbReference type="Proteomes" id="UP001139410">
    <property type="component" value="Unassembled WGS sequence"/>
</dbReference>
<dbReference type="AlphaFoldDB" id="A0A9X1U5Y2"/>
<gene>
    <name evidence="2" type="ORF">LVY65_11180</name>
</gene>
<accession>A0A9X1U5Y2</accession>
<feature type="transmembrane region" description="Helical" evidence="1">
    <location>
        <begin position="40"/>
        <end position="64"/>
    </location>
</feature>
<feature type="transmembrane region" description="Helical" evidence="1">
    <location>
        <begin position="203"/>
        <end position="225"/>
    </location>
</feature>
<sequence length="260" mass="28811">MPIWLSTLLVLGLSVAIGIGSSVGLQLLFRLKPTDEEKEVAINLMQVVAAYIGIMLAFAGVVVWQDFADAQVAVHQEASTTAELYRDLSTYGPETLAARQDLRSYVESVIKDEWPLLREGKSSAATEYALGEVFEEFGRIGPHDNRSSAIYQESFSKLNDLVVFRRNRIIASQTSIPLIFWLVGLVGSTLTIAYASAFSRTRYNLMMISGTAITLGLVFLFILTVNKPFKGNLSEPSSDFLELTSNFDQLDRQILRDEGN</sequence>
<dbReference type="EMBL" id="JAKFGM010000003">
    <property type="protein sequence ID" value="MCF2515621.1"/>
    <property type="molecule type" value="Genomic_DNA"/>
</dbReference>
<reference evidence="2" key="1">
    <citation type="submission" date="2022-01" db="EMBL/GenBank/DDBJ databases">
        <authorList>
            <person name="Jo J.-H."/>
            <person name="Im W.-T."/>
        </authorList>
    </citation>
    <scope>NUCLEOTIDE SEQUENCE</scope>
    <source>
        <strain evidence="2">G124</strain>
    </source>
</reference>
<keyword evidence="3" id="KW-1185">Reference proteome</keyword>
<dbReference type="InterPro" id="IPR025333">
    <property type="entry name" value="DUF4239"/>
</dbReference>